<dbReference type="InterPro" id="IPR017900">
    <property type="entry name" value="4Fe4S_Fe_S_CS"/>
</dbReference>
<evidence type="ECO:0000259" key="8">
    <source>
        <dbReference type="PROSITE" id="PS51379"/>
    </source>
</evidence>
<feature type="domain" description="4Fe-4S ferredoxin-type" evidence="8">
    <location>
        <begin position="31"/>
        <end position="64"/>
    </location>
</feature>
<feature type="domain" description="4Fe-4S ferredoxin-type" evidence="8">
    <location>
        <begin position="1"/>
        <end position="29"/>
    </location>
</feature>
<dbReference type="SUPFAM" id="SSF54862">
    <property type="entry name" value="4Fe-4S ferredoxins"/>
    <property type="match status" value="1"/>
</dbReference>
<keyword evidence="4" id="KW-0677">Repeat</keyword>
<evidence type="ECO:0000256" key="3">
    <source>
        <dbReference type="ARBA" id="ARBA00022723"/>
    </source>
</evidence>
<dbReference type="NCBIfam" id="NF033683">
    <property type="entry name" value="di_4Fe-4S_YfhL"/>
    <property type="match status" value="1"/>
</dbReference>
<evidence type="ECO:0000256" key="2">
    <source>
        <dbReference type="ARBA" id="ARBA00022485"/>
    </source>
</evidence>
<evidence type="ECO:0000313" key="10">
    <source>
        <dbReference type="Proteomes" id="UP000000231"/>
    </source>
</evidence>
<evidence type="ECO:0000313" key="9">
    <source>
        <dbReference type="EMBL" id="ABP35135.1"/>
    </source>
</evidence>
<reference evidence="9 10" key="1">
    <citation type="journal article" date="2012" name="Stand. Genomic Sci.">
        <title>Complete genome sequence of Polynucleobacter necessarius subsp. asymbioticus type strain (QLW-P1DMWA-1(T)).</title>
        <authorList>
            <person name="Meincke L."/>
            <person name="Copeland A."/>
            <person name="Lapidus A."/>
            <person name="Lucas S."/>
            <person name="Berry K.W."/>
            <person name="Del Rio T.G."/>
            <person name="Hammon N."/>
            <person name="Dalin E."/>
            <person name="Tice H."/>
            <person name="Pitluck S."/>
            <person name="Richardson P."/>
            <person name="Bruce D."/>
            <person name="Goodwin L."/>
            <person name="Han C."/>
            <person name="Tapia R."/>
            <person name="Detter J.C."/>
            <person name="Schmutz J."/>
            <person name="Brettin T."/>
            <person name="Larimer F."/>
            <person name="Land M."/>
            <person name="Hauser L."/>
            <person name="Kyrpides N.C."/>
            <person name="Ivanova N."/>
            <person name="Goker M."/>
            <person name="Woyke T."/>
            <person name="Wu Q.L."/>
            <person name="Pockl M."/>
            <person name="Hahn M.W."/>
            <person name="Klenk H.P."/>
        </authorList>
    </citation>
    <scope>NUCLEOTIDE SEQUENCE [LARGE SCALE GENOMIC DNA]</scope>
    <source>
        <strain evidence="10">DSM 18221 / CIP 109841 / QLW-P1DMWA-1</strain>
    </source>
</reference>
<dbReference type="FunFam" id="3.30.70.20:FF:000004">
    <property type="entry name" value="4Fe-4S ferredoxin"/>
    <property type="match status" value="1"/>
</dbReference>
<keyword evidence="7" id="KW-0411">Iron-sulfur</keyword>
<dbReference type="InterPro" id="IPR047927">
    <property type="entry name" value="YfhL-like"/>
</dbReference>
<dbReference type="Gene3D" id="3.30.70.20">
    <property type="match status" value="1"/>
</dbReference>
<dbReference type="GO" id="GO:0051539">
    <property type="term" value="F:4 iron, 4 sulfur cluster binding"/>
    <property type="evidence" value="ECO:0007669"/>
    <property type="project" value="UniProtKB-KW"/>
</dbReference>
<dbReference type="PANTHER" id="PTHR24960">
    <property type="entry name" value="PHOTOSYSTEM I IRON-SULFUR CENTER-RELATED"/>
    <property type="match status" value="1"/>
</dbReference>
<dbReference type="HOGENOM" id="CLU_139698_11_0_4"/>
<dbReference type="PANTHER" id="PTHR24960:SF79">
    <property type="entry name" value="PHOTOSYSTEM I IRON-SULFUR CENTER"/>
    <property type="match status" value="1"/>
</dbReference>
<evidence type="ECO:0000256" key="7">
    <source>
        <dbReference type="ARBA" id="ARBA00023014"/>
    </source>
</evidence>
<evidence type="ECO:0000256" key="6">
    <source>
        <dbReference type="ARBA" id="ARBA00023004"/>
    </source>
</evidence>
<evidence type="ECO:0000256" key="5">
    <source>
        <dbReference type="ARBA" id="ARBA00022982"/>
    </source>
</evidence>
<evidence type="ECO:0000256" key="4">
    <source>
        <dbReference type="ARBA" id="ARBA00022737"/>
    </source>
</evidence>
<dbReference type="AlphaFoldDB" id="A4T071"/>
<dbReference type="GO" id="GO:0046872">
    <property type="term" value="F:metal ion binding"/>
    <property type="evidence" value="ECO:0007669"/>
    <property type="project" value="UniProtKB-KW"/>
</dbReference>
<dbReference type="PROSITE" id="PS51379">
    <property type="entry name" value="4FE4S_FER_2"/>
    <property type="match status" value="2"/>
</dbReference>
<dbReference type="GO" id="GO:0005737">
    <property type="term" value="C:cytoplasm"/>
    <property type="evidence" value="ECO:0007669"/>
    <property type="project" value="TreeGrafter"/>
</dbReference>
<dbReference type="EMBL" id="CP000655">
    <property type="protein sequence ID" value="ABP35135.1"/>
    <property type="molecule type" value="Genomic_DNA"/>
</dbReference>
<dbReference type="eggNOG" id="COG1145">
    <property type="taxonomic scope" value="Bacteria"/>
</dbReference>
<protein>
    <submittedName>
        <fullName evidence="9">4Fe-4S ferredoxin, iron-sulfur binding domain protein</fullName>
    </submittedName>
</protein>
<dbReference type="Pfam" id="PF00037">
    <property type="entry name" value="Fer4"/>
    <property type="match status" value="1"/>
</dbReference>
<dbReference type="PROSITE" id="PS00198">
    <property type="entry name" value="4FE4S_FER_1"/>
    <property type="match status" value="1"/>
</dbReference>
<dbReference type="GeneID" id="31482314"/>
<sequence>MALLITDECINCDVCEPECPNDAIYMGLEIYEIDPAKCTECVGHYDAPQCRQVCPVDCIPFHPDYVESQDQLMAKYRQLTAAKKANSA</sequence>
<accession>A4T071</accession>
<keyword evidence="2" id="KW-0004">4Fe-4S</keyword>
<dbReference type="RefSeq" id="WP_011903758.1">
    <property type="nucleotide sequence ID" value="NC_009379.1"/>
</dbReference>
<evidence type="ECO:0000256" key="1">
    <source>
        <dbReference type="ARBA" id="ARBA00022448"/>
    </source>
</evidence>
<organism evidence="9 10">
    <name type="scientific">Polynucleobacter asymbioticus (strain DSM 18221 / CIP 109841 / QLW-P1DMWA-1)</name>
    <name type="common">Polynucleobacter necessarius subsp. asymbioticus</name>
    <dbReference type="NCBI Taxonomy" id="312153"/>
    <lineage>
        <taxon>Bacteria</taxon>
        <taxon>Pseudomonadati</taxon>
        <taxon>Pseudomonadota</taxon>
        <taxon>Betaproteobacteria</taxon>
        <taxon>Burkholderiales</taxon>
        <taxon>Burkholderiaceae</taxon>
        <taxon>Polynucleobacter</taxon>
    </lineage>
</organism>
<keyword evidence="10" id="KW-1185">Reference proteome</keyword>
<proteinExistence type="predicted"/>
<dbReference type="Proteomes" id="UP000000231">
    <property type="component" value="Chromosome"/>
</dbReference>
<dbReference type="KEGG" id="pnu:Pnuc_1923"/>
<keyword evidence="3" id="KW-0479">Metal-binding</keyword>
<keyword evidence="1" id="KW-0813">Transport</keyword>
<keyword evidence="5" id="KW-0249">Electron transport</keyword>
<dbReference type="InterPro" id="IPR017896">
    <property type="entry name" value="4Fe4S_Fe-S-bd"/>
</dbReference>
<name>A4T071_POLAQ</name>
<gene>
    <name evidence="9" type="ordered locus">Pnuc_1923</name>
</gene>
<dbReference type="InterPro" id="IPR050157">
    <property type="entry name" value="PSI_iron-sulfur_center"/>
</dbReference>
<keyword evidence="6" id="KW-0408">Iron</keyword>